<dbReference type="PANTHER" id="PTHR43201">
    <property type="entry name" value="ACYL-COA SYNTHETASE"/>
    <property type="match status" value="1"/>
</dbReference>
<dbReference type="GO" id="GO:0031956">
    <property type="term" value="F:medium-chain fatty acid-CoA ligase activity"/>
    <property type="evidence" value="ECO:0007669"/>
    <property type="project" value="TreeGrafter"/>
</dbReference>
<sequence>MTMLLPEPSALLPIDSKEASVPATTLHELIQAGADAAPALSSPGGVPLTFQALRALTERTVADLNARGIGRGDRVAIVLPNGPEMAAAFIAVAAGTTSAPLNPSYKADEFEFYMSDLGAKLLLVAEGSETPAVAVAEKLGVSVARLRPTPDEGAGSFTLHFASESAGPAEKSGPAGSDDIALVLHTSGTTSRPKIVPLTQANVCASARNIRTALAFGPEDRGLNIMPLFHIHGLIAGILAPLSVGGQVSCTPGFNALKFFGWMDEVNPTWYTGVPTMHQAILGRAARNKEIIARNPLRFIRSSSSSLPPQVMKELEDTFGAPVIEAYGMTEAAHQMASNPLPPKPHYAGSVGLAAGPEIAVVDLDGEPLPAGETGEIVIRGDNVMKGYENNEKANAEAFTRQGWFRTGDQGVLSPEGYLSITGRLKEIINRGGEKISPREVDEILMDHPAVSQCVTFAVPHDKLGEDVAAAIVLREGVEAVEKDIRSFASERLAAFKVPAKILILDEIPKGATGKLQRIGLAQKLGLV</sequence>
<dbReference type="PROSITE" id="PS00455">
    <property type="entry name" value="AMP_BINDING"/>
    <property type="match status" value="1"/>
</dbReference>
<accession>A0A2N9ASX2</accession>
<evidence type="ECO:0000313" key="8">
    <source>
        <dbReference type="Proteomes" id="UP000233769"/>
    </source>
</evidence>
<dbReference type="Gene3D" id="3.40.50.12780">
    <property type="entry name" value="N-terminal domain of ligase-like"/>
    <property type="match status" value="1"/>
</dbReference>
<dbReference type="EMBL" id="LT962688">
    <property type="protein sequence ID" value="SOR30382.1"/>
    <property type="molecule type" value="Genomic_DNA"/>
</dbReference>
<evidence type="ECO:0000256" key="2">
    <source>
        <dbReference type="ARBA" id="ARBA00022598"/>
    </source>
</evidence>
<evidence type="ECO:0000259" key="6">
    <source>
        <dbReference type="Pfam" id="PF13193"/>
    </source>
</evidence>
<feature type="domain" description="AMP-binding enzyme C-terminal" evidence="6">
    <location>
        <begin position="440"/>
        <end position="515"/>
    </location>
</feature>
<dbReference type="InterPro" id="IPR020845">
    <property type="entry name" value="AMP-binding_CS"/>
</dbReference>
<evidence type="ECO:0000256" key="4">
    <source>
        <dbReference type="ARBA" id="ARBA00022840"/>
    </source>
</evidence>
<dbReference type="InterPro" id="IPR042099">
    <property type="entry name" value="ANL_N_sf"/>
</dbReference>
<dbReference type="SUPFAM" id="SSF56801">
    <property type="entry name" value="Acetyl-CoA synthetase-like"/>
    <property type="match status" value="1"/>
</dbReference>
<name>A0A2N9ASX2_METEX</name>
<dbReference type="CDD" id="cd05926">
    <property type="entry name" value="FACL_fum10p_like"/>
    <property type="match status" value="1"/>
</dbReference>
<dbReference type="GO" id="GO:0005524">
    <property type="term" value="F:ATP binding"/>
    <property type="evidence" value="ECO:0007669"/>
    <property type="project" value="UniProtKB-KW"/>
</dbReference>
<organism evidence="7 8">
    <name type="scientific">Methylorubrum extorquens</name>
    <name type="common">Methylobacterium dichloromethanicum</name>
    <name type="synonym">Methylobacterium extorquens</name>
    <dbReference type="NCBI Taxonomy" id="408"/>
    <lineage>
        <taxon>Bacteria</taxon>
        <taxon>Pseudomonadati</taxon>
        <taxon>Pseudomonadota</taxon>
        <taxon>Alphaproteobacteria</taxon>
        <taxon>Hyphomicrobiales</taxon>
        <taxon>Methylobacteriaceae</taxon>
        <taxon>Methylorubrum</taxon>
    </lineage>
</organism>
<dbReference type="Pfam" id="PF13193">
    <property type="entry name" value="AMP-binding_C"/>
    <property type="match status" value="1"/>
</dbReference>
<comment type="similarity">
    <text evidence="1">Belongs to the ATP-dependent AMP-binding enzyme family.</text>
</comment>
<dbReference type="InterPro" id="IPR045851">
    <property type="entry name" value="AMP-bd_C_sf"/>
</dbReference>
<dbReference type="Pfam" id="PF00501">
    <property type="entry name" value="AMP-binding"/>
    <property type="match status" value="1"/>
</dbReference>
<dbReference type="InterPro" id="IPR045310">
    <property type="entry name" value="Pcs60-like"/>
</dbReference>
<keyword evidence="2" id="KW-0436">Ligase</keyword>
<keyword evidence="4" id="KW-0067">ATP-binding</keyword>
<keyword evidence="3" id="KW-0547">Nucleotide-binding</keyword>
<feature type="domain" description="AMP-dependent synthetase/ligase" evidence="5">
    <location>
        <begin position="37"/>
        <end position="388"/>
    </location>
</feature>
<dbReference type="AlphaFoldDB" id="A0A2N9ASX2"/>
<reference evidence="8" key="1">
    <citation type="submission" date="2017-10" db="EMBL/GenBank/DDBJ databases">
        <authorList>
            <person name="Regsiter A."/>
            <person name="William W."/>
        </authorList>
    </citation>
    <scope>NUCLEOTIDE SEQUENCE [LARGE SCALE GENOMIC DNA]</scope>
</reference>
<evidence type="ECO:0000256" key="1">
    <source>
        <dbReference type="ARBA" id="ARBA00006432"/>
    </source>
</evidence>
<gene>
    <name evidence="7" type="ORF">TK0001_3780</name>
</gene>
<dbReference type="Proteomes" id="UP000233769">
    <property type="component" value="Chromosome tk0001"/>
</dbReference>
<evidence type="ECO:0000313" key="7">
    <source>
        <dbReference type="EMBL" id="SOR30382.1"/>
    </source>
</evidence>
<dbReference type="GO" id="GO:0006631">
    <property type="term" value="P:fatty acid metabolic process"/>
    <property type="evidence" value="ECO:0007669"/>
    <property type="project" value="TreeGrafter"/>
</dbReference>
<dbReference type="InterPro" id="IPR025110">
    <property type="entry name" value="AMP-bd_C"/>
</dbReference>
<dbReference type="PANTHER" id="PTHR43201:SF5">
    <property type="entry name" value="MEDIUM-CHAIN ACYL-COA LIGASE ACSF2, MITOCHONDRIAL"/>
    <property type="match status" value="1"/>
</dbReference>
<dbReference type="InterPro" id="IPR000873">
    <property type="entry name" value="AMP-dep_synth/lig_dom"/>
</dbReference>
<evidence type="ECO:0000259" key="5">
    <source>
        <dbReference type="Pfam" id="PF00501"/>
    </source>
</evidence>
<dbReference type="Gene3D" id="3.30.300.30">
    <property type="match status" value="1"/>
</dbReference>
<evidence type="ECO:0000256" key="3">
    <source>
        <dbReference type="ARBA" id="ARBA00022741"/>
    </source>
</evidence>
<protein>
    <submittedName>
        <fullName evidence="7">Putative acyl-coenzyme A synthetase</fullName>
    </submittedName>
</protein>
<proteinExistence type="inferred from homology"/>